<evidence type="ECO:0000259" key="2">
    <source>
        <dbReference type="Pfam" id="PF01156"/>
    </source>
</evidence>
<evidence type="ECO:0000256" key="1">
    <source>
        <dbReference type="SAM" id="SignalP"/>
    </source>
</evidence>
<reference evidence="3 4" key="1">
    <citation type="submission" date="2019-02" db="EMBL/GenBank/DDBJ databases">
        <title>Deep-cultivation of Planctomycetes and their phenomic and genomic characterization uncovers novel biology.</title>
        <authorList>
            <person name="Wiegand S."/>
            <person name="Jogler M."/>
            <person name="Boedeker C."/>
            <person name="Pinto D."/>
            <person name="Vollmers J."/>
            <person name="Rivas-Marin E."/>
            <person name="Kohn T."/>
            <person name="Peeters S.H."/>
            <person name="Heuer A."/>
            <person name="Rast P."/>
            <person name="Oberbeckmann S."/>
            <person name="Bunk B."/>
            <person name="Jeske O."/>
            <person name="Meyerdierks A."/>
            <person name="Storesund J.E."/>
            <person name="Kallscheuer N."/>
            <person name="Luecker S."/>
            <person name="Lage O.M."/>
            <person name="Pohl T."/>
            <person name="Merkel B.J."/>
            <person name="Hornburger P."/>
            <person name="Mueller R.-W."/>
            <person name="Bruemmer F."/>
            <person name="Labrenz M."/>
            <person name="Spormann A.M."/>
            <person name="Op Den Camp H."/>
            <person name="Overmann J."/>
            <person name="Amann R."/>
            <person name="Jetten M.S.M."/>
            <person name="Mascher T."/>
            <person name="Medema M.H."/>
            <person name="Devos D.P."/>
            <person name="Kaster A.-K."/>
            <person name="Ovreas L."/>
            <person name="Rohde M."/>
            <person name="Galperin M.Y."/>
            <person name="Jogler C."/>
        </authorList>
    </citation>
    <scope>NUCLEOTIDE SEQUENCE [LARGE SCALE GENOMIC DNA]</scope>
    <source>
        <strain evidence="3 4">KOR34</strain>
    </source>
</reference>
<name>A0A5C5UUW2_9BACT</name>
<feature type="domain" description="Inosine/uridine-preferring nucleoside hydrolase" evidence="2">
    <location>
        <begin position="33"/>
        <end position="305"/>
    </location>
</feature>
<feature type="chain" id="PRO_5022755380" evidence="1">
    <location>
        <begin position="25"/>
        <end position="347"/>
    </location>
</feature>
<dbReference type="AlphaFoldDB" id="A0A5C5UUW2"/>
<accession>A0A5C5UUW2</accession>
<keyword evidence="4" id="KW-1185">Reference proteome</keyword>
<proteinExistence type="predicted"/>
<dbReference type="OrthoDB" id="209323at2"/>
<dbReference type="GO" id="GO:0016799">
    <property type="term" value="F:hydrolase activity, hydrolyzing N-glycosyl compounds"/>
    <property type="evidence" value="ECO:0007669"/>
    <property type="project" value="InterPro"/>
</dbReference>
<dbReference type="PANTHER" id="PTHR43264">
    <property type="match status" value="1"/>
</dbReference>
<evidence type="ECO:0000313" key="3">
    <source>
        <dbReference type="EMBL" id="TWT30174.1"/>
    </source>
</evidence>
<dbReference type="PANTHER" id="PTHR43264:SF1">
    <property type="entry name" value="INOSINE_URIDINE-PREFERRING NUCLEOSIDE HYDROLASE DOMAIN-CONTAINING PROTEIN"/>
    <property type="match status" value="1"/>
</dbReference>
<feature type="signal peptide" evidence="1">
    <location>
        <begin position="1"/>
        <end position="24"/>
    </location>
</feature>
<protein>
    <submittedName>
        <fullName evidence="3">Inosine-uridine preferring nucleoside hydrolase</fullName>
    </submittedName>
</protein>
<dbReference type="CDD" id="cd02652">
    <property type="entry name" value="nuc_hydro_2"/>
    <property type="match status" value="1"/>
</dbReference>
<dbReference type="Gene3D" id="3.90.245.10">
    <property type="entry name" value="Ribonucleoside hydrolase-like"/>
    <property type="match status" value="1"/>
</dbReference>
<dbReference type="EMBL" id="SIHJ01000005">
    <property type="protein sequence ID" value="TWT30174.1"/>
    <property type="molecule type" value="Genomic_DNA"/>
</dbReference>
<comment type="caution">
    <text evidence="3">The sequence shown here is derived from an EMBL/GenBank/DDBJ whole genome shotgun (WGS) entry which is preliminary data.</text>
</comment>
<sequence precursor="true">MANNAPARVILMLLLAAGLPGACAADDGAAIPLIFDTDLGNDCDDVLPLGMIHALCSRGECELLAVTITKDHPYAAPFADVVNTFYGRGDVPIGVCGSGVTPEEGKYNGLCESADADGPRYPHDLGSGREAPPAVEVLRRTLAAAEDGSVVVCQVGFSTNLADLLESAPDQHSPLAGRELAAKKVRLLSVMAGAFAKVPDDSTGQPREHYEYNVVMDIAAAQKLCANWPTPIVWSGFEVGLNLRYPHESIERDYRYADHHPLPEAYRLYNPPPHDRPTWDLTSVLYAVRPDRGYFRLSQPGRVSIADDGLTRFEPGGGRDRYLIVDEATRPRAIEAMVQLASQPPGG</sequence>
<keyword evidence="1" id="KW-0732">Signal</keyword>
<dbReference type="InterPro" id="IPR036452">
    <property type="entry name" value="Ribo_hydro-like"/>
</dbReference>
<dbReference type="SUPFAM" id="SSF53590">
    <property type="entry name" value="Nucleoside hydrolase"/>
    <property type="match status" value="1"/>
</dbReference>
<dbReference type="InterPro" id="IPR001910">
    <property type="entry name" value="Inosine/uridine_hydrolase_dom"/>
</dbReference>
<dbReference type="Pfam" id="PF01156">
    <property type="entry name" value="IU_nuc_hydro"/>
    <property type="match status" value="1"/>
</dbReference>
<evidence type="ECO:0000313" key="4">
    <source>
        <dbReference type="Proteomes" id="UP000316714"/>
    </source>
</evidence>
<gene>
    <name evidence="3" type="ORF">KOR34_47320</name>
</gene>
<organism evidence="3 4">
    <name type="scientific">Posidoniimonas corsicana</name>
    <dbReference type="NCBI Taxonomy" id="1938618"/>
    <lineage>
        <taxon>Bacteria</taxon>
        <taxon>Pseudomonadati</taxon>
        <taxon>Planctomycetota</taxon>
        <taxon>Planctomycetia</taxon>
        <taxon>Pirellulales</taxon>
        <taxon>Lacipirellulaceae</taxon>
        <taxon>Posidoniimonas</taxon>
    </lineage>
</organism>
<dbReference type="Proteomes" id="UP000316714">
    <property type="component" value="Unassembled WGS sequence"/>
</dbReference>
<keyword evidence="3" id="KW-0378">Hydrolase</keyword>